<proteinExistence type="predicted"/>
<feature type="region of interest" description="Disordered" evidence="1">
    <location>
        <begin position="88"/>
        <end position="120"/>
    </location>
</feature>
<dbReference type="Proteomes" id="UP001529510">
    <property type="component" value="Unassembled WGS sequence"/>
</dbReference>
<reference evidence="2 3" key="1">
    <citation type="submission" date="2024-05" db="EMBL/GenBank/DDBJ databases">
        <title>Genome sequencing and assembly of Indian major carp, Cirrhinus mrigala (Hamilton, 1822).</title>
        <authorList>
            <person name="Mohindra V."/>
            <person name="Chowdhury L.M."/>
            <person name="Lal K."/>
            <person name="Jena J.K."/>
        </authorList>
    </citation>
    <scope>NUCLEOTIDE SEQUENCE [LARGE SCALE GENOMIC DNA]</scope>
    <source>
        <strain evidence="2">CM1030</strain>
        <tissue evidence="2">Blood</tissue>
    </source>
</reference>
<evidence type="ECO:0000313" key="3">
    <source>
        <dbReference type="Proteomes" id="UP001529510"/>
    </source>
</evidence>
<accession>A0ABD0ME58</accession>
<dbReference type="EMBL" id="JAMKFB020000831">
    <property type="protein sequence ID" value="KAL0147144.1"/>
    <property type="molecule type" value="Genomic_DNA"/>
</dbReference>
<name>A0ABD0ME58_CIRMR</name>
<protein>
    <submittedName>
        <fullName evidence="2">Uncharacterized protein</fullName>
    </submittedName>
</protein>
<gene>
    <name evidence="2" type="ORF">M9458_057668</name>
</gene>
<sequence>MEEEEGGTESRVDGQEHEGNNEEEGEYGEAQEEGLQQKEIEGGTGNREEGEEEKENDEHKKQTTEQDTQWTEMEISDSFKSFLDDVERDGQRMGNQNKERTMEKKQRWTTWEKTERREDK</sequence>
<evidence type="ECO:0000313" key="2">
    <source>
        <dbReference type="EMBL" id="KAL0147144.1"/>
    </source>
</evidence>
<feature type="region of interest" description="Disordered" evidence="1">
    <location>
        <begin position="1"/>
        <end position="74"/>
    </location>
</feature>
<dbReference type="AlphaFoldDB" id="A0ABD0ME58"/>
<evidence type="ECO:0000256" key="1">
    <source>
        <dbReference type="SAM" id="MobiDB-lite"/>
    </source>
</evidence>
<comment type="caution">
    <text evidence="2">The sequence shown here is derived from an EMBL/GenBank/DDBJ whole genome shotgun (WGS) entry which is preliminary data.</text>
</comment>
<feature type="compositionally biased region" description="Acidic residues" evidence="1">
    <location>
        <begin position="21"/>
        <end position="32"/>
    </location>
</feature>
<keyword evidence="3" id="KW-1185">Reference proteome</keyword>
<feature type="compositionally biased region" description="Basic and acidic residues" evidence="1">
    <location>
        <begin position="8"/>
        <end position="20"/>
    </location>
</feature>
<organism evidence="2 3">
    <name type="scientific">Cirrhinus mrigala</name>
    <name type="common">Mrigala</name>
    <dbReference type="NCBI Taxonomy" id="683832"/>
    <lineage>
        <taxon>Eukaryota</taxon>
        <taxon>Metazoa</taxon>
        <taxon>Chordata</taxon>
        <taxon>Craniata</taxon>
        <taxon>Vertebrata</taxon>
        <taxon>Euteleostomi</taxon>
        <taxon>Actinopterygii</taxon>
        <taxon>Neopterygii</taxon>
        <taxon>Teleostei</taxon>
        <taxon>Ostariophysi</taxon>
        <taxon>Cypriniformes</taxon>
        <taxon>Cyprinidae</taxon>
        <taxon>Labeoninae</taxon>
        <taxon>Labeonini</taxon>
        <taxon>Cirrhinus</taxon>
    </lineage>
</organism>